<name>A0A367R8N1_9NOSO</name>
<dbReference type="EMBL" id="LXQD01000205">
    <property type="protein sequence ID" value="RCJ32479.1"/>
    <property type="molecule type" value="Genomic_DNA"/>
</dbReference>
<protein>
    <recommendedName>
        <fullName evidence="3">Restriction endonuclease</fullName>
    </recommendedName>
</protein>
<dbReference type="Proteomes" id="UP000252107">
    <property type="component" value="Unassembled WGS sequence"/>
</dbReference>
<keyword evidence="2" id="KW-1185">Reference proteome</keyword>
<accession>A0A367R8N1</accession>
<dbReference type="AlphaFoldDB" id="A0A367R8N1"/>
<evidence type="ECO:0008006" key="3">
    <source>
        <dbReference type="Google" id="ProtNLM"/>
    </source>
</evidence>
<reference evidence="1" key="1">
    <citation type="submission" date="2016-04" db="EMBL/GenBank/DDBJ databases">
        <authorList>
            <person name="Tabuchi Yagui T.R."/>
        </authorList>
    </citation>
    <scope>NUCLEOTIDE SEQUENCE [LARGE SCALE GENOMIC DNA]</scope>
    <source>
        <strain evidence="1">NIES-26</strain>
    </source>
</reference>
<sequence length="179" mass="21237">MSRIPDFIDRLDNCPAGQKGWREFEDLCVEILEFLFVPPLVRPIIQPRTYSGTNRRDAVFPNRNFDEKHGWGLLLRELEARLVLFEFKNYDATDIGHEEVIQTDNYLTEPMGKLAIMVCNKLPNDGAHIQRNNIYSRHRKVILFMKKDHLKEMFFIKERGEDPCDLIVDLVERFYLQHE</sequence>
<evidence type="ECO:0000313" key="2">
    <source>
        <dbReference type="Proteomes" id="UP000252107"/>
    </source>
</evidence>
<proteinExistence type="predicted"/>
<organism evidence="1 2">
    <name type="scientific">Nostoc minutum NIES-26</name>
    <dbReference type="NCBI Taxonomy" id="1844469"/>
    <lineage>
        <taxon>Bacteria</taxon>
        <taxon>Bacillati</taxon>
        <taxon>Cyanobacteriota</taxon>
        <taxon>Cyanophyceae</taxon>
        <taxon>Nostocales</taxon>
        <taxon>Nostocaceae</taxon>
        <taxon>Nostoc</taxon>
    </lineage>
</organism>
<comment type="caution">
    <text evidence="1">The sequence shown here is derived from an EMBL/GenBank/DDBJ whole genome shotgun (WGS) entry which is preliminary data.</text>
</comment>
<gene>
    <name evidence="1" type="ORF">A6770_18885</name>
</gene>
<evidence type="ECO:0000313" key="1">
    <source>
        <dbReference type="EMBL" id="RCJ32479.1"/>
    </source>
</evidence>